<keyword evidence="2" id="KW-0560">Oxidoreductase</keyword>
<accession>A0A255XJ11</accession>
<proteinExistence type="predicted"/>
<dbReference type="PANTHER" id="PTHR13887:SF14">
    <property type="entry name" value="DISULFIDE BOND FORMATION PROTEIN D"/>
    <property type="match status" value="1"/>
</dbReference>
<dbReference type="OrthoDB" id="9780147at2"/>
<reference evidence="7 8" key="1">
    <citation type="submission" date="2017-07" db="EMBL/GenBank/DDBJ databases">
        <title>Elstera cyanobacteriorum sp. nov., a novel bacterium isolated from cyanobacterial aggregates in a eutrophic lake.</title>
        <authorList>
            <person name="Cai H."/>
        </authorList>
    </citation>
    <scope>NUCLEOTIDE SEQUENCE [LARGE SCALE GENOMIC DNA]</scope>
    <source>
        <strain evidence="7 8">TH019</strain>
    </source>
</reference>
<evidence type="ECO:0000256" key="4">
    <source>
        <dbReference type="ARBA" id="ARBA00023284"/>
    </source>
</evidence>
<dbReference type="SUPFAM" id="SSF52833">
    <property type="entry name" value="Thioredoxin-like"/>
    <property type="match status" value="1"/>
</dbReference>
<keyword evidence="1 5" id="KW-0732">Signal</keyword>
<evidence type="ECO:0000256" key="1">
    <source>
        <dbReference type="ARBA" id="ARBA00022729"/>
    </source>
</evidence>
<dbReference type="Proteomes" id="UP000216361">
    <property type="component" value="Unassembled WGS sequence"/>
</dbReference>
<comment type="caution">
    <text evidence="7">The sequence shown here is derived from an EMBL/GenBank/DDBJ whole genome shotgun (WGS) entry which is preliminary data.</text>
</comment>
<protein>
    <recommendedName>
        <fullName evidence="6">Thioredoxin domain-containing protein</fullName>
    </recommendedName>
</protein>
<feature type="signal peptide" evidence="5">
    <location>
        <begin position="1"/>
        <end position="21"/>
    </location>
</feature>
<feature type="domain" description="Thioredoxin" evidence="6">
    <location>
        <begin position="19"/>
        <end position="243"/>
    </location>
</feature>
<dbReference type="GO" id="GO:0016491">
    <property type="term" value="F:oxidoreductase activity"/>
    <property type="evidence" value="ECO:0007669"/>
    <property type="project" value="UniProtKB-KW"/>
</dbReference>
<dbReference type="Gene3D" id="3.40.30.10">
    <property type="entry name" value="Glutaredoxin"/>
    <property type="match status" value="1"/>
</dbReference>
<feature type="chain" id="PRO_5012536023" description="Thioredoxin domain-containing protein" evidence="5">
    <location>
        <begin position="22"/>
        <end position="246"/>
    </location>
</feature>
<evidence type="ECO:0000256" key="5">
    <source>
        <dbReference type="SAM" id="SignalP"/>
    </source>
</evidence>
<evidence type="ECO:0000313" key="7">
    <source>
        <dbReference type="EMBL" id="OYQ16956.1"/>
    </source>
</evidence>
<name>A0A255XJ11_9PROT</name>
<dbReference type="Pfam" id="PF01323">
    <property type="entry name" value="DSBA"/>
    <property type="match status" value="1"/>
</dbReference>
<dbReference type="EMBL" id="NOXS01000035">
    <property type="protein sequence ID" value="OYQ16956.1"/>
    <property type="molecule type" value="Genomic_DNA"/>
</dbReference>
<keyword evidence="3" id="KW-1015">Disulfide bond</keyword>
<organism evidence="7 8">
    <name type="scientific">Elstera cyanobacteriorum</name>
    <dbReference type="NCBI Taxonomy" id="2022747"/>
    <lineage>
        <taxon>Bacteria</taxon>
        <taxon>Pseudomonadati</taxon>
        <taxon>Pseudomonadota</taxon>
        <taxon>Alphaproteobacteria</taxon>
        <taxon>Rhodospirillales</taxon>
        <taxon>Rhodospirillaceae</taxon>
        <taxon>Elstera</taxon>
    </lineage>
</organism>
<keyword evidence="4" id="KW-0676">Redox-active center</keyword>
<dbReference type="Pfam" id="PF18312">
    <property type="entry name" value="ScsC_N"/>
    <property type="match status" value="1"/>
</dbReference>
<dbReference type="CDD" id="cd03023">
    <property type="entry name" value="DsbA_Com1_like"/>
    <property type="match status" value="1"/>
</dbReference>
<dbReference type="InterPro" id="IPR001853">
    <property type="entry name" value="DSBA-like_thioredoxin_dom"/>
</dbReference>
<sequence length="246" mass="26243">MMKIGVWAVGIGLLLGGSALAADPLTPAQADAVKALVRQVLRDNPELVMEALQSLEAKQQAEQAESAKKMIAASRASLERDPADPVLGNPNGDVTIVEFFDYRCPYCKQAADTVDKVVKADGKVRLVLKEYPILGPQSVQASLAALAAQRQGKYAEMHDALMAHRGTIDDAAIERLATAAKLDVPRLKADMDKPDLKQRLQAVLLQGREIGANGTPAFIIGDRMIPGAVDADTLKAAIAEVRAKKS</sequence>
<keyword evidence="8" id="KW-1185">Reference proteome</keyword>
<dbReference type="RefSeq" id="WP_094410593.1">
    <property type="nucleotide sequence ID" value="NZ_BMJZ01000003.1"/>
</dbReference>
<gene>
    <name evidence="7" type="ORF">CHR90_18510</name>
</gene>
<dbReference type="PROSITE" id="PS51352">
    <property type="entry name" value="THIOREDOXIN_2"/>
    <property type="match status" value="1"/>
</dbReference>
<dbReference type="InterPro" id="IPR013766">
    <property type="entry name" value="Thioredoxin_domain"/>
</dbReference>
<dbReference type="InterPro" id="IPR036249">
    <property type="entry name" value="Thioredoxin-like_sf"/>
</dbReference>
<dbReference type="AlphaFoldDB" id="A0A255XJ11"/>
<dbReference type="PANTHER" id="PTHR13887">
    <property type="entry name" value="GLUTATHIONE S-TRANSFERASE KAPPA"/>
    <property type="match status" value="1"/>
</dbReference>
<dbReference type="InterPro" id="IPR041205">
    <property type="entry name" value="ScsC_N"/>
</dbReference>
<evidence type="ECO:0000313" key="8">
    <source>
        <dbReference type="Proteomes" id="UP000216361"/>
    </source>
</evidence>
<evidence type="ECO:0000256" key="3">
    <source>
        <dbReference type="ARBA" id="ARBA00023157"/>
    </source>
</evidence>
<evidence type="ECO:0000259" key="6">
    <source>
        <dbReference type="PROSITE" id="PS51352"/>
    </source>
</evidence>
<evidence type="ECO:0000256" key="2">
    <source>
        <dbReference type="ARBA" id="ARBA00023002"/>
    </source>
</evidence>